<dbReference type="AlphaFoldDB" id="A0A0D9XE98"/>
<feature type="compositionally biased region" description="Basic and acidic residues" evidence="1">
    <location>
        <begin position="62"/>
        <end position="76"/>
    </location>
</feature>
<protein>
    <submittedName>
        <fullName evidence="2">Uncharacterized protein</fullName>
    </submittedName>
</protein>
<dbReference type="HOGENOM" id="CLU_180336_0_0_1"/>
<keyword evidence="3" id="KW-1185">Reference proteome</keyword>
<dbReference type="PANTHER" id="PTHR37207">
    <property type="entry name" value="OS09G0446000 PROTEIN"/>
    <property type="match status" value="1"/>
</dbReference>
<dbReference type="PANTHER" id="PTHR37207:SF1">
    <property type="entry name" value="OS09G0446000 PROTEIN"/>
    <property type="match status" value="1"/>
</dbReference>
<reference evidence="3" key="2">
    <citation type="submission" date="2013-12" db="EMBL/GenBank/DDBJ databases">
        <authorList>
            <person name="Yu Y."/>
            <person name="Lee S."/>
            <person name="de Baynast K."/>
            <person name="Wissotski M."/>
            <person name="Liu L."/>
            <person name="Talag J."/>
            <person name="Goicoechea J."/>
            <person name="Angelova A."/>
            <person name="Jetty R."/>
            <person name="Kudrna D."/>
            <person name="Golser W."/>
            <person name="Rivera L."/>
            <person name="Zhang J."/>
            <person name="Wing R."/>
        </authorList>
    </citation>
    <scope>NUCLEOTIDE SEQUENCE</scope>
</reference>
<reference evidence="2 3" key="1">
    <citation type="submission" date="2012-08" db="EMBL/GenBank/DDBJ databases">
        <title>Oryza genome evolution.</title>
        <authorList>
            <person name="Wing R.A."/>
        </authorList>
    </citation>
    <scope>NUCLEOTIDE SEQUENCE</scope>
</reference>
<evidence type="ECO:0000313" key="2">
    <source>
        <dbReference type="EnsemblPlants" id="LPERR09G08640.2"/>
    </source>
</evidence>
<name>A0A0D9XE98_9ORYZ</name>
<feature type="region of interest" description="Disordered" evidence="1">
    <location>
        <begin position="22"/>
        <end position="76"/>
    </location>
</feature>
<dbReference type="Proteomes" id="UP000032180">
    <property type="component" value="Chromosome 9"/>
</dbReference>
<reference evidence="2" key="3">
    <citation type="submission" date="2015-04" db="UniProtKB">
        <authorList>
            <consortium name="EnsemblPlants"/>
        </authorList>
    </citation>
    <scope>IDENTIFICATION</scope>
</reference>
<dbReference type="EnsemblPlants" id="LPERR09G08640.2">
    <property type="protein sequence ID" value="LPERR09G08640.2"/>
    <property type="gene ID" value="LPERR09G08640"/>
</dbReference>
<organism evidence="2 3">
    <name type="scientific">Leersia perrieri</name>
    <dbReference type="NCBI Taxonomy" id="77586"/>
    <lineage>
        <taxon>Eukaryota</taxon>
        <taxon>Viridiplantae</taxon>
        <taxon>Streptophyta</taxon>
        <taxon>Embryophyta</taxon>
        <taxon>Tracheophyta</taxon>
        <taxon>Spermatophyta</taxon>
        <taxon>Magnoliopsida</taxon>
        <taxon>Liliopsida</taxon>
        <taxon>Poales</taxon>
        <taxon>Poaceae</taxon>
        <taxon>BOP clade</taxon>
        <taxon>Oryzoideae</taxon>
        <taxon>Oryzeae</taxon>
        <taxon>Oryzinae</taxon>
        <taxon>Leersia</taxon>
    </lineage>
</organism>
<evidence type="ECO:0000313" key="3">
    <source>
        <dbReference type="Proteomes" id="UP000032180"/>
    </source>
</evidence>
<accession>A0A0D9XE98</accession>
<proteinExistence type="predicted"/>
<dbReference type="Gramene" id="LPERR09G08640.2">
    <property type="protein sequence ID" value="LPERR09G08640.2"/>
    <property type="gene ID" value="LPERR09G08640"/>
</dbReference>
<sequence length="120" mass="12797">MSAGSERAHAFASPSPASAAFFSTSGSAPSSSTTATSSVGRTPSSGPGLPINKKKKRPFRPVADDTKPVLRDPISRSDPVETAQAVLRLPPYYYQASRIKYQQDWLLPFSSAQVCPLSLL</sequence>
<feature type="compositionally biased region" description="Low complexity" evidence="1">
    <location>
        <begin position="22"/>
        <end position="38"/>
    </location>
</feature>
<evidence type="ECO:0000256" key="1">
    <source>
        <dbReference type="SAM" id="MobiDB-lite"/>
    </source>
</evidence>